<proteinExistence type="predicted"/>
<protein>
    <submittedName>
        <fullName evidence="2">Uncharacterized protein</fullName>
    </submittedName>
</protein>
<reference evidence="2 3" key="1">
    <citation type="journal article" date="2023" name="Sci. Data">
        <title>Genome assembly of the Korean intertidal mud-creeper Batillaria attramentaria.</title>
        <authorList>
            <person name="Patra A.K."/>
            <person name="Ho P.T."/>
            <person name="Jun S."/>
            <person name="Lee S.J."/>
            <person name="Kim Y."/>
            <person name="Won Y.J."/>
        </authorList>
    </citation>
    <scope>NUCLEOTIDE SEQUENCE [LARGE SCALE GENOMIC DNA]</scope>
    <source>
        <strain evidence="2">Wonlab-2016</strain>
    </source>
</reference>
<evidence type="ECO:0000313" key="2">
    <source>
        <dbReference type="EMBL" id="KAK7474750.1"/>
    </source>
</evidence>
<sequence length="504" mass="55661">MNWVGGARNRVKFQGDRRLQKEFFERKKLDLKCEKLHRPTLCHSNARKKKHISQDLVALRTVSDASVKVYMLVTSFIEIHQPSIILAGGNTMPHVKQVDLERRSLLHAGKFGKTSAGRFNKPADVQCGRVELPFSPELVPSKLDLLEAEAPRNIAVPTCAKLPKVSKPRRESSATSLISLACGSKQFLKHSSPDMSRAPQTHPEKPESARCFTERFEEYKVSQVLRLSSSTTPSPNLWKTNPRVDFQHISNISDAGFQVANSQWFVMQTEDLDGTVCFFHSQLDQKLYWIVFQLIQIDRIMLDELEEQSLSDVTAHRSQAVHRSGPGDVKVQTQKPASNRNPTTFQSDTDRVAKDVVENLVHSVVLSLSQNHRSSTAHIPSNIHLQPVAGQGSSLTVQGTAGRRLMSDAAAQTDWTVIGVECRGTQVERKIMVDAGVQWESPPGSRTFSTAVEDTSAKDTGTEGTGAEDTIANDRSADDSSTVPNVQEIVSSVISAPLVATPEP</sequence>
<dbReference type="PANTHER" id="PTHR35158:SF1">
    <property type="entry name" value="CDNA SEQUENCE CN725425"/>
    <property type="match status" value="1"/>
</dbReference>
<feature type="region of interest" description="Disordered" evidence="1">
    <location>
        <begin position="318"/>
        <end position="349"/>
    </location>
</feature>
<dbReference type="Proteomes" id="UP001519460">
    <property type="component" value="Unassembled WGS sequence"/>
</dbReference>
<comment type="caution">
    <text evidence="2">The sequence shown here is derived from an EMBL/GenBank/DDBJ whole genome shotgun (WGS) entry which is preliminary data.</text>
</comment>
<evidence type="ECO:0000313" key="3">
    <source>
        <dbReference type="Proteomes" id="UP001519460"/>
    </source>
</evidence>
<dbReference type="EMBL" id="JACVVK020000427">
    <property type="protein sequence ID" value="KAK7474750.1"/>
    <property type="molecule type" value="Genomic_DNA"/>
</dbReference>
<accession>A0ABD0JJ53</accession>
<dbReference type="AlphaFoldDB" id="A0ABD0JJ53"/>
<organism evidence="2 3">
    <name type="scientific">Batillaria attramentaria</name>
    <dbReference type="NCBI Taxonomy" id="370345"/>
    <lineage>
        <taxon>Eukaryota</taxon>
        <taxon>Metazoa</taxon>
        <taxon>Spiralia</taxon>
        <taxon>Lophotrochozoa</taxon>
        <taxon>Mollusca</taxon>
        <taxon>Gastropoda</taxon>
        <taxon>Caenogastropoda</taxon>
        <taxon>Sorbeoconcha</taxon>
        <taxon>Cerithioidea</taxon>
        <taxon>Batillariidae</taxon>
        <taxon>Batillaria</taxon>
    </lineage>
</organism>
<feature type="compositionally biased region" description="Polar residues" evidence="1">
    <location>
        <begin position="444"/>
        <end position="453"/>
    </location>
</feature>
<feature type="region of interest" description="Disordered" evidence="1">
    <location>
        <begin position="441"/>
        <end position="483"/>
    </location>
</feature>
<keyword evidence="3" id="KW-1185">Reference proteome</keyword>
<dbReference type="PANTHER" id="PTHR35158">
    <property type="entry name" value="CDNA SEQUENCE CN725425"/>
    <property type="match status" value="1"/>
</dbReference>
<gene>
    <name evidence="2" type="ORF">BaRGS_00034043</name>
</gene>
<name>A0ABD0JJ53_9CAEN</name>
<feature type="compositionally biased region" description="Polar residues" evidence="1">
    <location>
        <begin position="331"/>
        <end position="347"/>
    </location>
</feature>
<dbReference type="InterPro" id="IPR027883">
    <property type="entry name" value="Redic1-like"/>
</dbReference>
<evidence type="ECO:0000256" key="1">
    <source>
        <dbReference type="SAM" id="MobiDB-lite"/>
    </source>
</evidence>